<gene>
    <name evidence="2" type="ORF">CTI12_AA266470</name>
</gene>
<evidence type="ECO:0000313" key="3">
    <source>
        <dbReference type="Proteomes" id="UP000245207"/>
    </source>
</evidence>
<organism evidence="2 3">
    <name type="scientific">Artemisia annua</name>
    <name type="common">Sweet wormwood</name>
    <dbReference type="NCBI Taxonomy" id="35608"/>
    <lineage>
        <taxon>Eukaryota</taxon>
        <taxon>Viridiplantae</taxon>
        <taxon>Streptophyta</taxon>
        <taxon>Embryophyta</taxon>
        <taxon>Tracheophyta</taxon>
        <taxon>Spermatophyta</taxon>
        <taxon>Magnoliopsida</taxon>
        <taxon>eudicotyledons</taxon>
        <taxon>Gunneridae</taxon>
        <taxon>Pentapetalae</taxon>
        <taxon>asterids</taxon>
        <taxon>campanulids</taxon>
        <taxon>Asterales</taxon>
        <taxon>Asteraceae</taxon>
        <taxon>Asteroideae</taxon>
        <taxon>Anthemideae</taxon>
        <taxon>Artemisiinae</taxon>
        <taxon>Artemisia</taxon>
    </lineage>
</organism>
<keyword evidence="3" id="KW-1185">Reference proteome</keyword>
<evidence type="ECO:0000313" key="2">
    <source>
        <dbReference type="EMBL" id="PWA72194.1"/>
    </source>
</evidence>
<protein>
    <submittedName>
        <fullName evidence="2">Uncharacterized protein</fullName>
    </submittedName>
</protein>
<dbReference type="AlphaFoldDB" id="A0A2U1NFA7"/>
<dbReference type="Proteomes" id="UP000245207">
    <property type="component" value="Unassembled WGS sequence"/>
</dbReference>
<accession>A0A2U1NFA7</accession>
<comment type="caution">
    <text evidence="2">The sequence shown here is derived from an EMBL/GenBank/DDBJ whole genome shotgun (WGS) entry which is preliminary data.</text>
</comment>
<proteinExistence type="predicted"/>
<sequence>MSMVSDASSGPPHFQENQERDEDEDEYSNNNNDKSSIRVFCDPTLALGSRKRRKVLNQTCFQDLPDFLDDTASSPLFGFSNNDLEMCNKDASMNDDDSFDYSQGHSTTCF</sequence>
<dbReference type="EMBL" id="PKPP01002946">
    <property type="protein sequence ID" value="PWA72194.1"/>
    <property type="molecule type" value="Genomic_DNA"/>
</dbReference>
<evidence type="ECO:0000256" key="1">
    <source>
        <dbReference type="SAM" id="MobiDB-lite"/>
    </source>
</evidence>
<dbReference type="STRING" id="35608.A0A2U1NFA7"/>
<reference evidence="2 3" key="1">
    <citation type="journal article" date="2018" name="Mol. Plant">
        <title>The genome of Artemisia annua provides insight into the evolution of Asteraceae family and artemisinin biosynthesis.</title>
        <authorList>
            <person name="Shen Q."/>
            <person name="Zhang L."/>
            <person name="Liao Z."/>
            <person name="Wang S."/>
            <person name="Yan T."/>
            <person name="Shi P."/>
            <person name="Liu M."/>
            <person name="Fu X."/>
            <person name="Pan Q."/>
            <person name="Wang Y."/>
            <person name="Lv Z."/>
            <person name="Lu X."/>
            <person name="Zhang F."/>
            <person name="Jiang W."/>
            <person name="Ma Y."/>
            <person name="Chen M."/>
            <person name="Hao X."/>
            <person name="Li L."/>
            <person name="Tang Y."/>
            <person name="Lv G."/>
            <person name="Zhou Y."/>
            <person name="Sun X."/>
            <person name="Brodelius P.E."/>
            <person name="Rose J.K.C."/>
            <person name="Tang K."/>
        </authorList>
    </citation>
    <scope>NUCLEOTIDE SEQUENCE [LARGE SCALE GENOMIC DNA]</scope>
    <source>
        <strain evidence="3">cv. Huhao1</strain>
        <tissue evidence="2">Leaf</tissue>
    </source>
</reference>
<dbReference type="OrthoDB" id="759087at2759"/>
<feature type="region of interest" description="Disordered" evidence="1">
    <location>
        <begin position="1"/>
        <end position="36"/>
    </location>
</feature>
<name>A0A2U1NFA7_ARTAN</name>